<gene>
    <name evidence="1" type="ORF">A5779_15570</name>
</gene>
<proteinExistence type="predicted"/>
<organism evidence="1 2">
    <name type="scientific">Mycolicibacterium peregrinum</name>
    <name type="common">Mycobacterium peregrinum</name>
    <dbReference type="NCBI Taxonomy" id="43304"/>
    <lineage>
        <taxon>Bacteria</taxon>
        <taxon>Bacillati</taxon>
        <taxon>Actinomycetota</taxon>
        <taxon>Actinomycetes</taxon>
        <taxon>Mycobacteriales</taxon>
        <taxon>Mycobacteriaceae</taxon>
        <taxon>Mycolicibacterium</taxon>
    </lineage>
</organism>
<reference evidence="2" key="1">
    <citation type="submission" date="2016-06" db="EMBL/GenBank/DDBJ databases">
        <authorList>
            <person name="Sutton G."/>
            <person name="Brinkac L."/>
            <person name="Sanka R."/>
            <person name="Adams M."/>
            <person name="Lau E."/>
            <person name="Mehaffy C."/>
            <person name="Tameris M."/>
            <person name="Hatherill M."/>
            <person name="Hanekom W."/>
            <person name="Mahomed H."/>
            <person name="Mcshane H."/>
        </authorList>
    </citation>
    <scope>NUCLEOTIDE SEQUENCE [LARGE SCALE GENOMIC DNA]</scope>
    <source>
        <strain evidence="2">852002-10433_SCH5171157</strain>
    </source>
</reference>
<protein>
    <recommendedName>
        <fullName evidence="3">Pyrrolo-quinoline quinone</fullName>
    </recommendedName>
</protein>
<name>A0A1A0WFM1_MYCPR</name>
<evidence type="ECO:0008006" key="3">
    <source>
        <dbReference type="Google" id="ProtNLM"/>
    </source>
</evidence>
<comment type="caution">
    <text evidence="1">The sequence shown here is derived from an EMBL/GenBank/DDBJ whole genome shotgun (WGS) entry which is preliminary data.</text>
</comment>
<dbReference type="AlphaFoldDB" id="A0A1A0WFM1"/>
<evidence type="ECO:0000313" key="1">
    <source>
        <dbReference type="EMBL" id="OBB97173.1"/>
    </source>
</evidence>
<accession>A0A1A0WFM1</accession>
<dbReference type="Proteomes" id="UP000094008">
    <property type="component" value="Unassembled WGS sequence"/>
</dbReference>
<evidence type="ECO:0000313" key="2">
    <source>
        <dbReference type="Proteomes" id="UP000094008"/>
    </source>
</evidence>
<dbReference type="EMBL" id="LZSY01000020">
    <property type="protein sequence ID" value="OBB97173.1"/>
    <property type="molecule type" value="Genomic_DNA"/>
</dbReference>
<sequence length="453" mass="48495">MVVGGGLFVWRTFGSHSAHTDAPIGTPASSLISFPLDKKPVPGWRLTAADIGLPPDVTVGALFTSTADHAYFVADKTDPQGLSPMGWLYGVDIHSGKLLFPPIALAGFRGYPLGECYGNGPAVAVCLTTGDAERGLPQTAWVIDLEHGQITFTGPTDLNPQGTSGPDKYIVTAIGNYFGETRLVARREGEGVYGIGSNAQRTWFVPGGGSIFDSGYRQVTDVPAPTIATQNAALETPDAPYRMFSAVDGTDLTPTPPEGTIIRRSLVYNQGFAYSFRESGKHDGLLFYDTKGNLVGRYQDKEHDLTPVENPVMPMARVPSKPATWQVFSSAGEPVLSIPAPNAAIYFKVIGSKIFVDQGGTEDRWQQWDLQTGESGSVCQMGLSYDYVGSDGSVIIVSDGAAPNLLRAVDPATCTTLWEIAESEERKGLGLWRVGTGLIQHTEYELTQLTAGP</sequence>